<evidence type="ECO:0000313" key="1">
    <source>
        <dbReference type="EMBL" id="KAJ8675060.1"/>
    </source>
</evidence>
<dbReference type="EMBL" id="CM056742">
    <property type="protein sequence ID" value="KAJ8675060.1"/>
    <property type="molecule type" value="Genomic_DNA"/>
</dbReference>
<keyword evidence="2" id="KW-1185">Reference proteome</keyword>
<comment type="caution">
    <text evidence="1">The sequence shown here is derived from an EMBL/GenBank/DDBJ whole genome shotgun (WGS) entry which is preliminary data.</text>
</comment>
<dbReference type="Proteomes" id="UP001239111">
    <property type="component" value="Chromosome 2"/>
</dbReference>
<proteinExistence type="predicted"/>
<sequence length="269" mass="29288">MEFSCTLSLILWVVAASQSVPILDGDNHDVQIVNGPIVLDLDTLFANETGIVEPDSSTDLPAQHDRRDEDIEKLEKRLQKLEDQVNEQQCKCSDLDQDQSPDSIPSQRPELMPLPKIDPIPGPWPGLYPLYPAPLPAMPEIPTPWPGVMSPPSYPMQPQMQVPVPCPGTTSSQYPVPSTMPFPATWHGLTKMPLLIQSLMPASIPLANLIPESRVDSPPVPFVASMSDLKVVPRDVQASGSVSLPFSMPAPMPVSISSFPLSFSKLGTI</sequence>
<organism evidence="1 2">
    <name type="scientific">Eretmocerus hayati</name>
    <dbReference type="NCBI Taxonomy" id="131215"/>
    <lineage>
        <taxon>Eukaryota</taxon>
        <taxon>Metazoa</taxon>
        <taxon>Ecdysozoa</taxon>
        <taxon>Arthropoda</taxon>
        <taxon>Hexapoda</taxon>
        <taxon>Insecta</taxon>
        <taxon>Pterygota</taxon>
        <taxon>Neoptera</taxon>
        <taxon>Endopterygota</taxon>
        <taxon>Hymenoptera</taxon>
        <taxon>Apocrita</taxon>
        <taxon>Proctotrupomorpha</taxon>
        <taxon>Chalcidoidea</taxon>
        <taxon>Aphelinidae</taxon>
        <taxon>Aphelininae</taxon>
        <taxon>Eretmocerus</taxon>
    </lineage>
</organism>
<name>A0ACC2NZT6_9HYME</name>
<evidence type="ECO:0000313" key="2">
    <source>
        <dbReference type="Proteomes" id="UP001239111"/>
    </source>
</evidence>
<gene>
    <name evidence="1" type="ORF">QAD02_010846</name>
</gene>
<reference evidence="1" key="1">
    <citation type="submission" date="2023-04" db="EMBL/GenBank/DDBJ databases">
        <title>A chromosome-level genome assembly of the parasitoid wasp Eretmocerus hayati.</title>
        <authorList>
            <person name="Zhong Y."/>
            <person name="Liu S."/>
            <person name="Liu Y."/>
        </authorList>
    </citation>
    <scope>NUCLEOTIDE SEQUENCE</scope>
    <source>
        <strain evidence="1">ZJU_SS_LIU_2023</strain>
    </source>
</reference>
<protein>
    <submittedName>
        <fullName evidence="1">Uncharacterized protein</fullName>
    </submittedName>
</protein>
<accession>A0ACC2NZT6</accession>